<name>A0A9P5XZV3_9AGAR</name>
<dbReference type="Pfam" id="PF00443">
    <property type="entry name" value="UCH"/>
    <property type="match status" value="1"/>
</dbReference>
<dbReference type="PANTHER" id="PTHR24006">
    <property type="entry name" value="UBIQUITIN CARBOXYL-TERMINAL HYDROLASE"/>
    <property type="match status" value="1"/>
</dbReference>
<comment type="caution">
    <text evidence="10">The sequence shown here is derived from an EMBL/GenBank/DDBJ whole genome shotgun (WGS) entry which is preliminary data.</text>
</comment>
<feature type="compositionally biased region" description="Polar residues" evidence="8">
    <location>
        <begin position="458"/>
        <end position="477"/>
    </location>
</feature>
<keyword evidence="5" id="KW-0833">Ubl conjugation pathway</keyword>
<dbReference type="InterPro" id="IPR028889">
    <property type="entry name" value="USP"/>
</dbReference>
<dbReference type="InterPro" id="IPR050164">
    <property type="entry name" value="Peptidase_C19"/>
</dbReference>
<dbReference type="InterPro" id="IPR001394">
    <property type="entry name" value="Peptidase_C19_UCH"/>
</dbReference>
<dbReference type="AlphaFoldDB" id="A0A9P5XZV3"/>
<dbReference type="GO" id="GO:0004843">
    <property type="term" value="F:cysteine-type deubiquitinase activity"/>
    <property type="evidence" value="ECO:0007669"/>
    <property type="project" value="UniProtKB-EC"/>
</dbReference>
<evidence type="ECO:0000313" key="11">
    <source>
        <dbReference type="Proteomes" id="UP000807353"/>
    </source>
</evidence>
<dbReference type="OrthoDB" id="420187at2759"/>
<sequence length="814" mass="88836">MYPIPDAPPEDKLMSLPDMIFGGKLTSILVCQKCKHVSQTYEDFNDISLSLKAEDYHERKRDRFKNLAKRLASFPSTSLAVGSEIPRPSSVPPSPRERGAQQLGGHEEPPIAIDPRRRSLDIVTDPGQEEESERSPATSKEDIATMESDGSNVIVNGIEVQESKHIVIADDAKKDKKGKKDEGWAKLGRRISMTVGLGKAAKERGNHPRDSSRERSTSANLRVPAVGEERTSVDSSRSTPRTSTSEVPPSHTPAILLSRPSTPPPPRASEFVPSTRPPSPAHFINRSKSPKPPKPSSAELEYLRQILADIAPASSNPFALFKPGSNHHSSSNRSVSAGTPSSSTHNLPVWLNMNQPSGIEDCLRMFTAVENLDGENMVGCRRCWKIANGEYVSKGEDECADDDSDSVDHGDEALNPQPRIRNSDALPPSTSPSVRLPTSVSTPTVSYYKYSEDDTNDPNRSVSSLPSGVMPHSTSRPRTSEHVPSPLTRAHTNPTPGGMSIPVVSTTPPADPLDIKRPRPLPQTTLPSPRPLPVPPVASNSTIPTPVAQPTPRLGQVLSHLPPSTSASKDSLPIPKPRYQQPRSDVDSADDSSGSGAESENSVATSHRSIDSSSTSVGMDHHQPRVQVPTKKPSRPKPVIMRPAYKRYLIGTPPPVLVIHLKRFQQISKTHMLSFSHGFRKLDDYVTFPELLDLTPYLAPRKEDFGLGKKASYTKRKAKEGEKCMYRLYAVVVHIGNMLGGHYIAYTALPTPPPPQINGSSSSSDPPSSVGEPGHISSMPPNRPWAYISDTIVRLTTLEEVLKAKAYMCMYERI</sequence>
<accession>A0A9P5XZV3</accession>
<reference evidence="10" key="1">
    <citation type="submission" date="2020-11" db="EMBL/GenBank/DDBJ databases">
        <authorList>
            <consortium name="DOE Joint Genome Institute"/>
            <person name="Ahrendt S."/>
            <person name="Riley R."/>
            <person name="Andreopoulos W."/>
            <person name="Labutti K."/>
            <person name="Pangilinan J."/>
            <person name="Ruiz-Duenas F.J."/>
            <person name="Barrasa J.M."/>
            <person name="Sanchez-Garcia M."/>
            <person name="Camarero S."/>
            <person name="Miyauchi S."/>
            <person name="Serrano A."/>
            <person name="Linde D."/>
            <person name="Babiker R."/>
            <person name="Drula E."/>
            <person name="Ayuso-Fernandez I."/>
            <person name="Pacheco R."/>
            <person name="Padilla G."/>
            <person name="Ferreira P."/>
            <person name="Barriuso J."/>
            <person name="Kellner H."/>
            <person name="Castanera R."/>
            <person name="Alfaro M."/>
            <person name="Ramirez L."/>
            <person name="Pisabarro A.G."/>
            <person name="Kuo A."/>
            <person name="Tritt A."/>
            <person name="Lipzen A."/>
            <person name="He G."/>
            <person name="Yan M."/>
            <person name="Ng V."/>
            <person name="Cullen D."/>
            <person name="Martin F."/>
            <person name="Rosso M.-N."/>
            <person name="Henrissat B."/>
            <person name="Hibbett D."/>
            <person name="Martinez A.T."/>
            <person name="Grigoriev I.V."/>
        </authorList>
    </citation>
    <scope>NUCLEOTIDE SEQUENCE</scope>
    <source>
        <strain evidence="10">CBS 247.69</strain>
    </source>
</reference>
<feature type="compositionally biased region" description="Low complexity" evidence="8">
    <location>
        <begin position="326"/>
        <end position="336"/>
    </location>
</feature>
<dbReference type="PROSITE" id="PS00973">
    <property type="entry name" value="USP_2"/>
    <property type="match status" value="1"/>
</dbReference>
<feature type="region of interest" description="Disordered" evidence="8">
    <location>
        <begin position="321"/>
        <end position="349"/>
    </location>
</feature>
<dbReference type="GO" id="GO:0005829">
    <property type="term" value="C:cytosol"/>
    <property type="evidence" value="ECO:0007669"/>
    <property type="project" value="TreeGrafter"/>
</dbReference>
<keyword evidence="11" id="KW-1185">Reference proteome</keyword>
<dbReference type="GO" id="GO:0006508">
    <property type="term" value="P:proteolysis"/>
    <property type="evidence" value="ECO:0007669"/>
    <property type="project" value="UniProtKB-KW"/>
</dbReference>
<organism evidence="10 11">
    <name type="scientific">Collybia nuda</name>
    <dbReference type="NCBI Taxonomy" id="64659"/>
    <lineage>
        <taxon>Eukaryota</taxon>
        <taxon>Fungi</taxon>
        <taxon>Dikarya</taxon>
        <taxon>Basidiomycota</taxon>
        <taxon>Agaricomycotina</taxon>
        <taxon>Agaricomycetes</taxon>
        <taxon>Agaricomycetidae</taxon>
        <taxon>Agaricales</taxon>
        <taxon>Tricholomatineae</taxon>
        <taxon>Clitocybaceae</taxon>
        <taxon>Collybia</taxon>
    </lineage>
</organism>
<dbReference type="GO" id="GO:0005634">
    <property type="term" value="C:nucleus"/>
    <property type="evidence" value="ECO:0007669"/>
    <property type="project" value="TreeGrafter"/>
</dbReference>
<gene>
    <name evidence="10" type="ORF">BDZ94DRAFT_1267549</name>
</gene>
<dbReference type="EC" id="3.4.19.12" evidence="3"/>
<evidence type="ECO:0000256" key="4">
    <source>
        <dbReference type="ARBA" id="ARBA00022670"/>
    </source>
</evidence>
<dbReference type="Gene3D" id="3.90.70.10">
    <property type="entry name" value="Cysteine proteinases"/>
    <property type="match status" value="2"/>
</dbReference>
<keyword evidence="6" id="KW-0378">Hydrolase</keyword>
<feature type="compositionally biased region" description="Polar residues" evidence="8">
    <location>
        <begin position="431"/>
        <end position="445"/>
    </location>
</feature>
<feature type="compositionally biased region" description="Low complexity" evidence="8">
    <location>
        <begin position="591"/>
        <end position="616"/>
    </location>
</feature>
<evidence type="ECO:0000256" key="8">
    <source>
        <dbReference type="SAM" id="MobiDB-lite"/>
    </source>
</evidence>
<evidence type="ECO:0000256" key="6">
    <source>
        <dbReference type="ARBA" id="ARBA00022801"/>
    </source>
</evidence>
<protein>
    <recommendedName>
        <fullName evidence="3">ubiquitinyl hydrolase 1</fullName>
        <ecNumber evidence="3">3.4.19.12</ecNumber>
    </recommendedName>
</protein>
<comment type="catalytic activity">
    <reaction evidence="1">
        <text>Thiol-dependent hydrolysis of ester, thioester, amide, peptide and isopeptide bonds formed by the C-terminal Gly of ubiquitin (a 76-residue protein attached to proteins as an intracellular targeting signal).</text>
        <dbReference type="EC" id="3.4.19.12"/>
    </reaction>
</comment>
<dbReference type="GO" id="GO:0016579">
    <property type="term" value="P:protein deubiquitination"/>
    <property type="evidence" value="ECO:0007669"/>
    <property type="project" value="InterPro"/>
</dbReference>
<dbReference type="InterPro" id="IPR038765">
    <property type="entry name" value="Papain-like_cys_pep_sf"/>
</dbReference>
<evidence type="ECO:0000256" key="3">
    <source>
        <dbReference type="ARBA" id="ARBA00012759"/>
    </source>
</evidence>
<dbReference type="InterPro" id="IPR018200">
    <property type="entry name" value="USP_CS"/>
</dbReference>
<evidence type="ECO:0000313" key="10">
    <source>
        <dbReference type="EMBL" id="KAF9459734.1"/>
    </source>
</evidence>
<dbReference type="PANTHER" id="PTHR24006:SF888">
    <property type="entry name" value="UBIQUITIN CARBOXYL-TERMINAL HYDROLASE 30"/>
    <property type="match status" value="1"/>
</dbReference>
<feature type="domain" description="USP" evidence="9">
    <location>
        <begin position="642"/>
        <end position="814"/>
    </location>
</feature>
<evidence type="ECO:0000256" key="7">
    <source>
        <dbReference type="ARBA" id="ARBA00022807"/>
    </source>
</evidence>
<feature type="compositionally biased region" description="Low complexity" evidence="8">
    <location>
        <begin position="757"/>
        <end position="774"/>
    </location>
</feature>
<evidence type="ECO:0000256" key="1">
    <source>
        <dbReference type="ARBA" id="ARBA00000707"/>
    </source>
</evidence>
<feature type="compositionally biased region" description="Basic and acidic residues" evidence="8">
    <location>
        <begin position="200"/>
        <end position="216"/>
    </location>
</feature>
<feature type="compositionally biased region" description="Basic and acidic residues" evidence="8">
    <location>
        <begin position="171"/>
        <end position="184"/>
    </location>
</feature>
<evidence type="ECO:0000259" key="9">
    <source>
        <dbReference type="PROSITE" id="PS50235"/>
    </source>
</evidence>
<feature type="compositionally biased region" description="Basic and acidic residues" evidence="8">
    <location>
        <begin position="95"/>
        <end position="120"/>
    </location>
</feature>
<dbReference type="PROSITE" id="PS50235">
    <property type="entry name" value="USP_3"/>
    <property type="match status" value="1"/>
</dbReference>
<evidence type="ECO:0000256" key="2">
    <source>
        <dbReference type="ARBA" id="ARBA00009085"/>
    </source>
</evidence>
<dbReference type="EMBL" id="MU150311">
    <property type="protein sequence ID" value="KAF9459734.1"/>
    <property type="molecule type" value="Genomic_DNA"/>
</dbReference>
<feature type="region of interest" description="Disordered" evidence="8">
    <location>
        <begin position="754"/>
        <end position="782"/>
    </location>
</feature>
<evidence type="ECO:0000256" key="5">
    <source>
        <dbReference type="ARBA" id="ARBA00022786"/>
    </source>
</evidence>
<feature type="compositionally biased region" description="Polar residues" evidence="8">
    <location>
        <begin position="337"/>
        <end position="349"/>
    </location>
</feature>
<keyword evidence="7" id="KW-0788">Thiol protease</keyword>
<comment type="similarity">
    <text evidence="2">Belongs to the peptidase C19 family.</text>
</comment>
<feature type="compositionally biased region" description="Low complexity" evidence="8">
    <location>
        <begin position="233"/>
        <end position="249"/>
    </location>
</feature>
<feature type="region of interest" description="Disordered" evidence="8">
    <location>
        <begin position="79"/>
        <end position="152"/>
    </location>
</feature>
<feature type="region of interest" description="Disordered" evidence="8">
    <location>
        <begin position="396"/>
        <end position="638"/>
    </location>
</feature>
<feature type="region of interest" description="Disordered" evidence="8">
    <location>
        <begin position="171"/>
        <end position="297"/>
    </location>
</feature>
<keyword evidence="4" id="KW-0645">Protease</keyword>
<proteinExistence type="inferred from homology"/>
<dbReference type="Proteomes" id="UP000807353">
    <property type="component" value="Unassembled WGS sequence"/>
</dbReference>
<dbReference type="SUPFAM" id="SSF54001">
    <property type="entry name" value="Cysteine proteinases"/>
    <property type="match status" value="1"/>
</dbReference>